<gene>
    <name evidence="1" type="ORF">GCM10011489_20630</name>
</gene>
<evidence type="ECO:0000313" key="2">
    <source>
        <dbReference type="Proteomes" id="UP000621454"/>
    </source>
</evidence>
<organism evidence="1 2">
    <name type="scientific">Gordonia jinhuaensis</name>
    <dbReference type="NCBI Taxonomy" id="1517702"/>
    <lineage>
        <taxon>Bacteria</taxon>
        <taxon>Bacillati</taxon>
        <taxon>Actinomycetota</taxon>
        <taxon>Actinomycetes</taxon>
        <taxon>Mycobacteriales</taxon>
        <taxon>Gordoniaceae</taxon>
        <taxon>Gordonia</taxon>
    </lineage>
</organism>
<reference evidence="1" key="1">
    <citation type="journal article" date="2014" name="Int. J. Syst. Evol. Microbiol.">
        <title>Complete genome sequence of Corynebacterium casei LMG S-19264T (=DSM 44701T), isolated from a smear-ripened cheese.</title>
        <authorList>
            <consortium name="US DOE Joint Genome Institute (JGI-PGF)"/>
            <person name="Walter F."/>
            <person name="Albersmeier A."/>
            <person name="Kalinowski J."/>
            <person name="Ruckert C."/>
        </authorList>
    </citation>
    <scope>NUCLEOTIDE SEQUENCE</scope>
    <source>
        <strain evidence="1">CGMCC 1.12827</strain>
    </source>
</reference>
<dbReference type="AlphaFoldDB" id="A0A916WV17"/>
<sequence length="211" mass="21354">MAFSVVVAVTAIGASSCASHSSPSASDVTGSTAARQPTAAVAAPLIDDAADAPGVVVPALAVTPVAVGDAFTVWSAGEVRRPESRVTVLEFDVDPKLGSIVAKAPDGDESDIGRIPLGVRVRVDNVDPAGVAMPASGFGIRERIPDGTPAGGWSVEPVDDRLADTAFADGRRKLTTVDAGTSQEGWLLLDVSAPVGSLVWPTNPGAAVVEY</sequence>
<name>A0A916WV17_9ACTN</name>
<reference evidence="1" key="2">
    <citation type="submission" date="2020-09" db="EMBL/GenBank/DDBJ databases">
        <authorList>
            <person name="Sun Q."/>
            <person name="Zhou Y."/>
        </authorList>
    </citation>
    <scope>NUCLEOTIDE SEQUENCE</scope>
    <source>
        <strain evidence="1">CGMCC 1.12827</strain>
    </source>
</reference>
<accession>A0A916WV17</accession>
<comment type="caution">
    <text evidence="1">The sequence shown here is derived from an EMBL/GenBank/DDBJ whole genome shotgun (WGS) entry which is preliminary data.</text>
</comment>
<keyword evidence="2" id="KW-1185">Reference proteome</keyword>
<proteinExistence type="predicted"/>
<protein>
    <submittedName>
        <fullName evidence="1">Uncharacterized protein</fullName>
    </submittedName>
</protein>
<dbReference type="Proteomes" id="UP000621454">
    <property type="component" value="Unassembled WGS sequence"/>
</dbReference>
<evidence type="ECO:0000313" key="1">
    <source>
        <dbReference type="EMBL" id="GGB32324.1"/>
    </source>
</evidence>
<dbReference type="EMBL" id="BMGC01000012">
    <property type="protein sequence ID" value="GGB32324.1"/>
    <property type="molecule type" value="Genomic_DNA"/>
</dbReference>